<protein>
    <submittedName>
        <fullName evidence="2">Uncharacterized protein</fullName>
    </submittedName>
</protein>
<reference evidence="2" key="1">
    <citation type="submission" date="2021-10" db="EMBL/GenBank/DDBJ databases">
        <title>Tropical sea cucumber genome reveals ecological adaptation and Cuvierian tubules defense mechanism.</title>
        <authorList>
            <person name="Chen T."/>
        </authorList>
    </citation>
    <scope>NUCLEOTIDE SEQUENCE</scope>
    <source>
        <strain evidence="2">Nanhai2018</strain>
        <tissue evidence="2">Muscle</tissue>
    </source>
</reference>
<gene>
    <name evidence="2" type="ORF">HOLleu_43117</name>
</gene>
<dbReference type="AlphaFoldDB" id="A0A9Q0YES4"/>
<evidence type="ECO:0000256" key="1">
    <source>
        <dbReference type="SAM" id="Coils"/>
    </source>
</evidence>
<proteinExistence type="predicted"/>
<keyword evidence="1" id="KW-0175">Coiled coil</keyword>
<feature type="coiled-coil region" evidence="1">
    <location>
        <begin position="57"/>
        <end position="84"/>
    </location>
</feature>
<organism evidence="2 3">
    <name type="scientific">Holothuria leucospilota</name>
    <name type="common">Black long sea cucumber</name>
    <name type="synonym">Mertensiothuria leucospilota</name>
    <dbReference type="NCBI Taxonomy" id="206669"/>
    <lineage>
        <taxon>Eukaryota</taxon>
        <taxon>Metazoa</taxon>
        <taxon>Echinodermata</taxon>
        <taxon>Eleutherozoa</taxon>
        <taxon>Echinozoa</taxon>
        <taxon>Holothuroidea</taxon>
        <taxon>Aspidochirotacea</taxon>
        <taxon>Aspidochirotida</taxon>
        <taxon>Holothuriidae</taxon>
        <taxon>Holothuria</taxon>
    </lineage>
</organism>
<evidence type="ECO:0000313" key="2">
    <source>
        <dbReference type="EMBL" id="KAJ8018732.1"/>
    </source>
</evidence>
<dbReference type="OrthoDB" id="6417614at2759"/>
<comment type="caution">
    <text evidence="2">The sequence shown here is derived from an EMBL/GenBank/DDBJ whole genome shotgun (WGS) entry which is preliminary data.</text>
</comment>
<sequence>MALVKEHFPLLHCLARGRNIPDILKKADRNLILCLCECALNVLYGNVPLTENQKKTLKRYRRTLRLLADKKVSLRQKKKKLEQRGGSSILRPMCHAVVKKWNTPGK</sequence>
<keyword evidence="3" id="KW-1185">Reference proteome</keyword>
<accession>A0A9Q0YES4</accession>
<name>A0A9Q0YES4_HOLLE</name>
<dbReference type="EMBL" id="JAIZAY010000210">
    <property type="protein sequence ID" value="KAJ8018732.1"/>
    <property type="molecule type" value="Genomic_DNA"/>
</dbReference>
<evidence type="ECO:0000313" key="3">
    <source>
        <dbReference type="Proteomes" id="UP001152320"/>
    </source>
</evidence>
<dbReference type="Proteomes" id="UP001152320">
    <property type="component" value="Unassembled WGS sequence"/>
</dbReference>